<feature type="region of interest" description="Disordered" evidence="1">
    <location>
        <begin position="426"/>
        <end position="445"/>
    </location>
</feature>
<accession>A0A399T345</accession>
<organism evidence="4 5">
    <name type="scientific">Maribellus luteus</name>
    <dbReference type="NCBI Taxonomy" id="2305463"/>
    <lineage>
        <taxon>Bacteria</taxon>
        <taxon>Pseudomonadati</taxon>
        <taxon>Bacteroidota</taxon>
        <taxon>Bacteroidia</taxon>
        <taxon>Marinilabiliales</taxon>
        <taxon>Prolixibacteraceae</taxon>
        <taxon>Maribellus</taxon>
    </lineage>
</organism>
<dbReference type="InterPro" id="IPR058350">
    <property type="entry name" value="DUF8037"/>
</dbReference>
<keyword evidence="5" id="KW-1185">Reference proteome</keyword>
<evidence type="ECO:0000313" key="4">
    <source>
        <dbReference type="EMBL" id="RIJ48607.1"/>
    </source>
</evidence>
<feature type="domain" description="SusE outer membrane protein" evidence="2">
    <location>
        <begin position="42"/>
        <end position="131"/>
    </location>
</feature>
<dbReference type="RefSeq" id="WP_119437527.1">
    <property type="nucleotide sequence ID" value="NZ_QWGR01000004.1"/>
</dbReference>
<dbReference type="OrthoDB" id="975117at2"/>
<sequence length="674" mass="74106">MKNLKYILIVVLAAFTLSCEEDFMTPPVTSVVDGTPPEWTNVPSSDMDTVLFKKNEKETLLNLAWAAPVYADKVGVRYFLQIDSKGSNFSNPIEFDRISATEMRVTIGDLNTALITRFAPVEKVEIELRIRAVSNEDLADLYTSPFSMKVTPYLDVPVPEALFMTGTATSVGFDNLLSAGKDGDVFTKYLQLTKDGFFRFTDKESDGFTYNFGKFASLSSNIVAAEDEDSNFKFTGETGWYEVKADFANSELTIAPYMVGAVTYTHNPAEVFLVGDYNADVPAWSPDNSPQMTQKSEGLYSIETTIKDGAMLKFVGQPSWGDLDWGNLGGDGAGGVIGPKGKNGNITFDGGDKTYIITLDLNKGTYTIEEAAIYIVGSATEAGWDIDNAIELKWRSGQNAYMGYIPLKSGDFKFFPVKGSWANGMGRASDTEDPEGGSLGGENKDIPSINTSSDYKLYRITVWYDTEANSYKYSVLDAEMILVGDATPAGWSIGNGYNMVYAGEGKWVTYVDMNASGGFKFFYETENWNSGYKEFDATNKPGELSLEGGDPNISTPGEGYYKLTIDTYNMTYTKELIANRKMYLVGSPNGWAIGAGIEMSWDEANKEWTLTTDLAANDAFKIFAESGNWDSGFKFKYGMLSFEPGDPNISTPDGAGNYTIKFSLAKRTLTFTKN</sequence>
<feature type="domain" description="DUF8037" evidence="3">
    <location>
        <begin position="485"/>
        <end position="573"/>
    </location>
</feature>
<dbReference type="EMBL" id="QWGR01000004">
    <property type="protein sequence ID" value="RIJ48607.1"/>
    <property type="molecule type" value="Genomic_DNA"/>
</dbReference>
<evidence type="ECO:0000256" key="1">
    <source>
        <dbReference type="SAM" id="MobiDB-lite"/>
    </source>
</evidence>
<dbReference type="GO" id="GO:2001070">
    <property type="term" value="F:starch binding"/>
    <property type="evidence" value="ECO:0007669"/>
    <property type="project" value="InterPro"/>
</dbReference>
<gene>
    <name evidence="4" type="ORF">D1614_08705</name>
</gene>
<dbReference type="InterPro" id="IPR025970">
    <property type="entry name" value="SusE"/>
</dbReference>
<dbReference type="Pfam" id="PF26123">
    <property type="entry name" value="DUF8037"/>
    <property type="match status" value="1"/>
</dbReference>
<dbReference type="GO" id="GO:0019867">
    <property type="term" value="C:outer membrane"/>
    <property type="evidence" value="ECO:0007669"/>
    <property type="project" value="InterPro"/>
</dbReference>
<name>A0A399T345_9BACT</name>
<dbReference type="Pfam" id="PF14292">
    <property type="entry name" value="SusE"/>
    <property type="match status" value="1"/>
</dbReference>
<dbReference type="Gene3D" id="2.60.40.3620">
    <property type="match status" value="5"/>
</dbReference>
<dbReference type="PROSITE" id="PS51257">
    <property type="entry name" value="PROKAR_LIPOPROTEIN"/>
    <property type="match status" value="1"/>
</dbReference>
<evidence type="ECO:0000259" key="2">
    <source>
        <dbReference type="Pfam" id="PF14292"/>
    </source>
</evidence>
<comment type="caution">
    <text evidence="4">The sequence shown here is derived from an EMBL/GenBank/DDBJ whole genome shotgun (WGS) entry which is preliminary data.</text>
</comment>
<dbReference type="AlphaFoldDB" id="A0A399T345"/>
<evidence type="ECO:0000259" key="3">
    <source>
        <dbReference type="Pfam" id="PF26123"/>
    </source>
</evidence>
<protein>
    <submittedName>
        <fullName evidence="4">SusF/SusE family outer membrane protein</fullName>
    </submittedName>
</protein>
<proteinExistence type="predicted"/>
<reference evidence="4 5" key="1">
    <citation type="submission" date="2018-08" db="EMBL/GenBank/DDBJ databases">
        <title>Pallidiluteibacterium maritimus gen. nov., sp. nov., isolated from coastal sediment.</title>
        <authorList>
            <person name="Zhou L.Y."/>
        </authorList>
    </citation>
    <scope>NUCLEOTIDE SEQUENCE [LARGE SCALE GENOMIC DNA]</scope>
    <source>
        <strain evidence="4 5">XSD2</strain>
    </source>
</reference>
<dbReference type="Proteomes" id="UP000265926">
    <property type="component" value="Unassembled WGS sequence"/>
</dbReference>
<evidence type="ECO:0000313" key="5">
    <source>
        <dbReference type="Proteomes" id="UP000265926"/>
    </source>
</evidence>